<dbReference type="OrthoDB" id="424753at2759"/>
<feature type="domain" description="Calpain catalytic" evidence="9">
    <location>
        <begin position="97"/>
        <end position="423"/>
    </location>
</feature>
<evidence type="ECO:0000256" key="4">
    <source>
        <dbReference type="ARBA" id="ARBA00022807"/>
    </source>
</evidence>
<dbReference type="GO" id="GO:0004198">
    <property type="term" value="F:calcium-dependent cysteine-type endopeptidase activity"/>
    <property type="evidence" value="ECO:0007669"/>
    <property type="project" value="InterPro"/>
</dbReference>
<keyword evidence="2 6" id="KW-0645">Protease</keyword>
<feature type="transmembrane region" description="Helical" evidence="8">
    <location>
        <begin position="1295"/>
        <end position="1319"/>
    </location>
</feature>
<evidence type="ECO:0000256" key="6">
    <source>
        <dbReference type="PROSITE-ProRule" id="PRU00239"/>
    </source>
</evidence>
<evidence type="ECO:0000256" key="2">
    <source>
        <dbReference type="ARBA" id="ARBA00022670"/>
    </source>
</evidence>
<accession>A0A8H5BVK0</accession>
<reference evidence="10 11" key="1">
    <citation type="journal article" date="2020" name="ISME J.">
        <title>Uncovering the hidden diversity of litter-decomposition mechanisms in mushroom-forming fungi.</title>
        <authorList>
            <person name="Floudas D."/>
            <person name="Bentzer J."/>
            <person name="Ahren D."/>
            <person name="Johansson T."/>
            <person name="Persson P."/>
            <person name="Tunlid A."/>
        </authorList>
    </citation>
    <scope>NUCLEOTIDE SEQUENCE [LARGE SCALE GENOMIC DNA]</scope>
    <source>
        <strain evidence="10 11">CBS 175.51</strain>
    </source>
</reference>
<evidence type="ECO:0000256" key="1">
    <source>
        <dbReference type="ARBA" id="ARBA00007623"/>
    </source>
</evidence>
<dbReference type="GO" id="GO:0006508">
    <property type="term" value="P:proteolysis"/>
    <property type="evidence" value="ECO:0007669"/>
    <property type="project" value="UniProtKB-KW"/>
</dbReference>
<name>A0A8H5BVK0_9AGAR</name>
<dbReference type="Pfam" id="PF00648">
    <property type="entry name" value="Peptidase_C2"/>
    <property type="match status" value="2"/>
</dbReference>
<keyword evidence="8" id="KW-0472">Membrane</keyword>
<evidence type="ECO:0000259" key="9">
    <source>
        <dbReference type="PROSITE" id="PS50203"/>
    </source>
</evidence>
<comment type="caution">
    <text evidence="10">The sequence shown here is derived from an EMBL/GenBank/DDBJ whole genome shotgun (WGS) entry which is preliminary data.</text>
</comment>
<dbReference type="SUPFAM" id="SSF54001">
    <property type="entry name" value="Cysteine proteinases"/>
    <property type="match status" value="2"/>
</dbReference>
<dbReference type="PROSITE" id="PS50203">
    <property type="entry name" value="CALPAIN_CAT"/>
    <property type="match status" value="2"/>
</dbReference>
<keyword evidence="8" id="KW-1133">Transmembrane helix</keyword>
<protein>
    <recommendedName>
        <fullName evidence="9">Calpain catalytic domain-containing protein</fullName>
    </recommendedName>
</protein>
<evidence type="ECO:0000256" key="3">
    <source>
        <dbReference type="ARBA" id="ARBA00022801"/>
    </source>
</evidence>
<keyword evidence="8" id="KW-0812">Transmembrane</keyword>
<dbReference type="InterPro" id="IPR001300">
    <property type="entry name" value="Peptidase_C2_calpain_cat"/>
</dbReference>
<evidence type="ECO:0000256" key="5">
    <source>
        <dbReference type="PIRSR" id="PIRSR622684-1"/>
    </source>
</evidence>
<dbReference type="Proteomes" id="UP000541558">
    <property type="component" value="Unassembled WGS sequence"/>
</dbReference>
<dbReference type="PROSITE" id="PS00139">
    <property type="entry name" value="THIOL_PROTEASE_CYS"/>
    <property type="match status" value="2"/>
</dbReference>
<feature type="active site" evidence="6">
    <location>
        <position position="989"/>
    </location>
</feature>
<feature type="region of interest" description="Disordered" evidence="7">
    <location>
        <begin position="607"/>
        <end position="639"/>
    </location>
</feature>
<dbReference type="Gene3D" id="3.90.70.10">
    <property type="entry name" value="Cysteine proteinases"/>
    <property type="match status" value="2"/>
</dbReference>
<gene>
    <name evidence="10" type="ORF">D9611_010397</name>
</gene>
<evidence type="ECO:0000313" key="11">
    <source>
        <dbReference type="Proteomes" id="UP000541558"/>
    </source>
</evidence>
<feature type="active site" evidence="6">
    <location>
        <position position="761"/>
    </location>
</feature>
<comment type="similarity">
    <text evidence="1">Belongs to the peptidase C2 family.</text>
</comment>
<dbReference type="EMBL" id="JAACJK010000117">
    <property type="protein sequence ID" value="KAF5330021.1"/>
    <property type="molecule type" value="Genomic_DNA"/>
</dbReference>
<evidence type="ECO:0000256" key="7">
    <source>
        <dbReference type="SAM" id="MobiDB-lite"/>
    </source>
</evidence>
<sequence length="1321" mass="147621">MGSQHEAKLTPERPVDESESSSRSTVKEKRQFDTEITSIDEEEVKKLTSEALPVDSKKDSEYRVPGLLHVGDLEGAIEKCRAQVERIAKDCRAKNRRFRDTEFDLDADTNLWLHGPVEKVAVPTGVQRATDIFDTPHFFNPEGVASSNDIMQGALGDCWFLSALATVSSMPRLIEEICVARDELVGVYGFVFHKDSGWVSVIIDDMLCTNMPQYEQLSESEQGLYHEDRARYNTVARKGGKALTFAKSGSHGETWVPLIEKAYAKFYGSFSHLEGGVTGEAMEDLTGGVATVILTKDILDLDTFWTEELLKAHEDRLFGCHFKKFSNTRAGEEVPKVQGLFGDHAYSVLRAVECKGKRFVVLRNPWGQSEWTGRWADGSKEWSGEWLKILPELGHEFGDDGQFVMEYTDFLQCFNQIDRTTLFDSDWRMASSWVTVPANQVAIPYYTYGNVSFIISVPAKTKAFISLSQLNQRFFRTIPTMSLFSIGFVIVKAGDTVPLDESVYSKPFNRRVNAELELDAGTYFVYVRVDHVQMIPKPSSDEGSKLGNIALGNVDKMGKKKEEEYIDARLLGKVVSEKVLGQSLSMNYVAGGASIFLPETLDQLQHPGMGSQAPEAKVTPERPVDVSESSPMSTLKEETQLDTKIASIDEEKLKKFPSEAPPLNSKKEYRPPGLLHVGDLEGTIKKCREQVEQIAKDCRAKNRKFRDSEFDLDANSHLCLHGAARPTGFQRVTDIFDTPHFFNPEGVASSNDIMQGYLGDCWFLSALATVSSLPRLLEEICVARDELVGVYGFVFYKDSGWVSVIIDDMLCTNVPQFEQLNELQQGLYHDDKARYNAVARKGGKVLTFAKSGSQGETWVPLIEKAYAKFYGNFSHLEGGLTGEAIEDLTGGVATLIFTKVRVFKASLSLSEPSADAGITKDILDLDKFWTEELRKAREDRLFACSFRELTDLQREGEGVLKVQGLYGNHAYSVLGAMECKGKRFVVLRNPWGQSEWTGRWADGSKEWSGEWLKILPELGHTFGDDGKFIMEYADFLQCFTRIDRTTLFDSNWTMASSWVTVPANEVPTPYTYGSVSYIICIPEKTKTFICLSQLNGRFFGSIPSESFFSIEFVVVKAGDTTPLDESVRSEPFNRSVGAELELDAGTYFIYVKVDHVKGVAMSSGDEVDSRWLGKVASAKVLCQSVSTNYRTGDASVFLPDTLDKVIQRDIAFMSKHNGRPRRAHKKQTFLRKLFGLGRPTPAKQVQTSTDPTDMCSGLCDETATHVTLGLKVYTRSDTPVIIQARIKGESLDTEIITFLFGNAYVGWSLLVMGGLNLAYKW</sequence>
<evidence type="ECO:0000256" key="8">
    <source>
        <dbReference type="SAM" id="Phobius"/>
    </source>
</evidence>
<keyword evidence="3 6" id="KW-0378">Hydrolase</keyword>
<dbReference type="InterPro" id="IPR038765">
    <property type="entry name" value="Papain-like_cys_pep_sf"/>
</dbReference>
<proteinExistence type="inferred from homology"/>
<keyword evidence="4 6" id="KW-0788">Thiol protease</keyword>
<dbReference type="CDD" id="cd00044">
    <property type="entry name" value="CysPc"/>
    <property type="match status" value="2"/>
</dbReference>
<feature type="compositionally biased region" description="Basic and acidic residues" evidence="7">
    <location>
        <begin position="1"/>
        <end position="16"/>
    </location>
</feature>
<dbReference type="SMART" id="SM00230">
    <property type="entry name" value="CysPc"/>
    <property type="match status" value="2"/>
</dbReference>
<dbReference type="InterPro" id="IPR022684">
    <property type="entry name" value="Calpain_cysteine_protease"/>
</dbReference>
<feature type="region of interest" description="Disordered" evidence="7">
    <location>
        <begin position="1"/>
        <end position="35"/>
    </location>
</feature>
<organism evidence="10 11">
    <name type="scientific">Ephemerocybe angulata</name>
    <dbReference type="NCBI Taxonomy" id="980116"/>
    <lineage>
        <taxon>Eukaryota</taxon>
        <taxon>Fungi</taxon>
        <taxon>Dikarya</taxon>
        <taxon>Basidiomycota</taxon>
        <taxon>Agaricomycotina</taxon>
        <taxon>Agaricomycetes</taxon>
        <taxon>Agaricomycetidae</taxon>
        <taxon>Agaricales</taxon>
        <taxon>Agaricineae</taxon>
        <taxon>Psathyrellaceae</taxon>
        <taxon>Ephemerocybe</taxon>
    </lineage>
</organism>
<evidence type="ECO:0000313" key="10">
    <source>
        <dbReference type="EMBL" id="KAF5330021.1"/>
    </source>
</evidence>
<dbReference type="InterPro" id="IPR000169">
    <property type="entry name" value="Pept_cys_AS"/>
</dbReference>
<feature type="active site" evidence="5 6">
    <location>
        <position position="158"/>
    </location>
</feature>
<keyword evidence="11" id="KW-1185">Reference proteome</keyword>
<dbReference type="PRINTS" id="PR00704">
    <property type="entry name" value="CALPAIN"/>
</dbReference>
<feature type="active site" evidence="5 6">
    <location>
        <position position="364"/>
    </location>
</feature>
<feature type="domain" description="Calpain catalytic" evidence="9">
    <location>
        <begin position="704"/>
        <end position="1048"/>
    </location>
</feature>
<dbReference type="PANTHER" id="PTHR10183">
    <property type="entry name" value="CALPAIN"/>
    <property type="match status" value="1"/>
</dbReference>
<dbReference type="PANTHER" id="PTHR10183:SF379">
    <property type="entry name" value="CALPAIN-5"/>
    <property type="match status" value="1"/>
</dbReference>
<feature type="active site" evidence="6">
    <location>
        <position position="969"/>
    </location>
</feature>
<feature type="active site" evidence="5 6">
    <location>
        <position position="344"/>
    </location>
</feature>